<evidence type="ECO:0000256" key="4">
    <source>
        <dbReference type="ARBA" id="ARBA00022475"/>
    </source>
</evidence>
<dbReference type="PANTHER" id="PTHR32507">
    <property type="entry name" value="NA(+)/H(+) ANTIPORTER 1"/>
    <property type="match status" value="1"/>
</dbReference>
<feature type="transmembrane region" description="Helical" evidence="10">
    <location>
        <begin position="218"/>
        <end position="236"/>
    </location>
</feature>
<dbReference type="PANTHER" id="PTHR32507:SF0">
    <property type="entry name" value="NA(+)_H(+) ANTIPORTER 2-RELATED"/>
    <property type="match status" value="1"/>
</dbReference>
<evidence type="ECO:0000256" key="10">
    <source>
        <dbReference type="SAM" id="Phobius"/>
    </source>
</evidence>
<dbReference type="Pfam" id="PF00999">
    <property type="entry name" value="Na_H_Exchanger"/>
    <property type="match status" value="1"/>
</dbReference>
<reference evidence="13" key="1">
    <citation type="journal article" date="2015" name="Nature">
        <title>Complex archaea that bridge the gap between prokaryotes and eukaryotes.</title>
        <authorList>
            <person name="Spang A."/>
            <person name="Saw J.H."/>
            <person name="Jorgensen S.L."/>
            <person name="Zaremba-Niedzwiedzka K."/>
            <person name="Martijn J."/>
            <person name="Lind A.E."/>
            <person name="van Eijk R."/>
            <person name="Schleper C."/>
            <person name="Guy L."/>
            <person name="Ettema T.J."/>
        </authorList>
    </citation>
    <scope>NUCLEOTIDE SEQUENCE</scope>
</reference>
<feature type="transmembrane region" description="Helical" evidence="10">
    <location>
        <begin position="272"/>
        <end position="290"/>
    </location>
</feature>
<protein>
    <submittedName>
        <fullName evidence="13">Uncharacterized protein</fullName>
    </submittedName>
</protein>
<dbReference type="GO" id="GO:0005886">
    <property type="term" value="C:plasma membrane"/>
    <property type="evidence" value="ECO:0007669"/>
    <property type="project" value="UniProtKB-SubCell"/>
</dbReference>
<keyword evidence="2" id="KW-0813">Transport</keyword>
<sequence>MDDLAAQIALIGAAGIASQWLAWRLQIPAIVLLLAVGLFFGPFTGFMNPRADFGELYTPLVSTAVAIVLFEGGLTLNFREIRETSKAVRRIVIVSGPLVWIMTALGAHYVGNLSWPTAIILGAVLVVTGPTVIMPLLRHAKLKNRPASILRWEAIVNDPLGALFAVISFETFLVLNGSHEAENLILNVILAIVIAVPGGIAAGRALSWLFTRGHAPEYLKAPILFAAVVAMNSITNLVLEEAGLLTVTVMGITMANARIASITELRRFKETITTLLVSGLFIVLTASLQMDVIRSLEWRVVGFLAVVLFLVRPLAVFVATIGAGLSWKERLLVGWIAPRGIVAVAVAGLFGATLTRIGVADGDRMIAYTFALVAATIVLHGFSLGPLARLLDLRSADRPGVLFVGASRFTIAFARRLKAQEVPVLIADGNWSRASEARLAEVEVWYGEILSEQAHHSLNLSRFDHMVAATDNDAYNALICTDFAPEIGRSDVFQIGDLGVSDRQSMNFTIGGLPLFKPGKSYAELRDLIVDGWTFQATRLTDEFGYERFAETRPEETHVLLWIKPSESLVFAASEGSGEPDEGDTIISFGPPRPEREQDKIVKATTTEREARAEKARKTTEAASANGAAAD</sequence>
<organism evidence="13">
    <name type="scientific">marine sediment metagenome</name>
    <dbReference type="NCBI Taxonomy" id="412755"/>
    <lineage>
        <taxon>unclassified sequences</taxon>
        <taxon>metagenomes</taxon>
        <taxon>ecological metagenomes</taxon>
    </lineage>
</organism>
<evidence type="ECO:0000256" key="1">
    <source>
        <dbReference type="ARBA" id="ARBA00004651"/>
    </source>
</evidence>
<dbReference type="GO" id="GO:1902600">
    <property type="term" value="P:proton transmembrane transport"/>
    <property type="evidence" value="ECO:0007669"/>
    <property type="project" value="InterPro"/>
</dbReference>
<dbReference type="AlphaFoldDB" id="A0A0F9TQW7"/>
<feature type="transmembrane region" description="Helical" evidence="10">
    <location>
        <begin position="30"/>
        <end position="48"/>
    </location>
</feature>
<feature type="transmembrane region" description="Helical" evidence="10">
    <location>
        <begin position="366"/>
        <end position="388"/>
    </location>
</feature>
<keyword evidence="7" id="KW-0406">Ion transport</keyword>
<evidence type="ECO:0000313" key="13">
    <source>
        <dbReference type="EMBL" id="KKN83450.1"/>
    </source>
</evidence>
<keyword evidence="3" id="KW-0050">Antiport</keyword>
<dbReference type="Pfam" id="PF02254">
    <property type="entry name" value="TrkA_N"/>
    <property type="match status" value="1"/>
</dbReference>
<dbReference type="Gene3D" id="1.20.1530.20">
    <property type="match status" value="1"/>
</dbReference>
<feature type="transmembrane region" description="Helical" evidence="10">
    <location>
        <begin position="332"/>
        <end position="354"/>
    </location>
</feature>
<dbReference type="Gene3D" id="3.40.50.720">
    <property type="entry name" value="NAD(P)-binding Rossmann-like Domain"/>
    <property type="match status" value="1"/>
</dbReference>
<name>A0A0F9TQW7_9ZZZZ</name>
<dbReference type="GO" id="GO:0015297">
    <property type="term" value="F:antiporter activity"/>
    <property type="evidence" value="ECO:0007669"/>
    <property type="project" value="UniProtKB-KW"/>
</dbReference>
<feature type="transmembrane region" description="Helical" evidence="10">
    <location>
        <begin position="242"/>
        <end position="260"/>
    </location>
</feature>
<proteinExistence type="predicted"/>
<dbReference type="InterPro" id="IPR003148">
    <property type="entry name" value="RCK_N"/>
</dbReference>
<dbReference type="InterPro" id="IPR038770">
    <property type="entry name" value="Na+/solute_symporter_sf"/>
</dbReference>
<dbReference type="GO" id="GO:0006813">
    <property type="term" value="P:potassium ion transport"/>
    <property type="evidence" value="ECO:0007669"/>
    <property type="project" value="InterPro"/>
</dbReference>
<keyword evidence="8 10" id="KW-0472">Membrane</keyword>
<evidence type="ECO:0000256" key="7">
    <source>
        <dbReference type="ARBA" id="ARBA00023065"/>
    </source>
</evidence>
<feature type="compositionally biased region" description="Low complexity" evidence="9">
    <location>
        <begin position="622"/>
        <end position="631"/>
    </location>
</feature>
<evidence type="ECO:0000256" key="3">
    <source>
        <dbReference type="ARBA" id="ARBA00022449"/>
    </source>
</evidence>
<dbReference type="InterPro" id="IPR006153">
    <property type="entry name" value="Cation/H_exchanger_TM"/>
</dbReference>
<feature type="transmembrane region" description="Helical" evidence="10">
    <location>
        <begin position="91"/>
        <end position="111"/>
    </location>
</feature>
<evidence type="ECO:0000256" key="8">
    <source>
        <dbReference type="ARBA" id="ARBA00023136"/>
    </source>
</evidence>
<evidence type="ECO:0000256" key="5">
    <source>
        <dbReference type="ARBA" id="ARBA00022692"/>
    </source>
</evidence>
<accession>A0A0F9TQW7</accession>
<evidence type="ECO:0000256" key="9">
    <source>
        <dbReference type="SAM" id="MobiDB-lite"/>
    </source>
</evidence>
<evidence type="ECO:0000259" key="11">
    <source>
        <dbReference type="Pfam" id="PF00999"/>
    </source>
</evidence>
<comment type="subcellular location">
    <subcellularLocation>
        <location evidence="1">Cell membrane</location>
        <topology evidence="1">Multi-pass membrane protein</topology>
    </subcellularLocation>
</comment>
<feature type="transmembrane region" description="Helical" evidence="10">
    <location>
        <begin position="302"/>
        <end position="325"/>
    </location>
</feature>
<feature type="compositionally biased region" description="Basic and acidic residues" evidence="9">
    <location>
        <begin position="593"/>
        <end position="620"/>
    </location>
</feature>
<keyword evidence="6 10" id="KW-1133">Transmembrane helix</keyword>
<keyword evidence="5 10" id="KW-0812">Transmembrane</keyword>
<dbReference type="InterPro" id="IPR036291">
    <property type="entry name" value="NAD(P)-bd_dom_sf"/>
</dbReference>
<feature type="transmembrane region" description="Helical" evidence="10">
    <location>
        <begin position="6"/>
        <end position="23"/>
    </location>
</feature>
<gene>
    <name evidence="13" type="ORF">LCGC14_0298680</name>
</gene>
<feature type="transmembrane region" description="Helical" evidence="10">
    <location>
        <begin position="117"/>
        <end position="137"/>
    </location>
</feature>
<feature type="domain" description="Cation/H+ exchanger transmembrane" evidence="11">
    <location>
        <begin position="21"/>
        <end position="388"/>
    </location>
</feature>
<feature type="transmembrane region" description="Helical" evidence="10">
    <location>
        <begin position="60"/>
        <end position="79"/>
    </location>
</feature>
<evidence type="ECO:0000256" key="6">
    <source>
        <dbReference type="ARBA" id="ARBA00022989"/>
    </source>
</evidence>
<feature type="region of interest" description="Disordered" evidence="9">
    <location>
        <begin position="573"/>
        <end position="631"/>
    </location>
</feature>
<keyword evidence="4" id="KW-1003">Cell membrane</keyword>
<feature type="transmembrane region" description="Helical" evidence="10">
    <location>
        <begin position="184"/>
        <end position="206"/>
    </location>
</feature>
<dbReference type="SUPFAM" id="SSF51735">
    <property type="entry name" value="NAD(P)-binding Rossmann-fold domains"/>
    <property type="match status" value="1"/>
</dbReference>
<feature type="domain" description="RCK N-terminal" evidence="12">
    <location>
        <begin position="402"/>
        <end position="481"/>
    </location>
</feature>
<evidence type="ECO:0000259" key="12">
    <source>
        <dbReference type="Pfam" id="PF02254"/>
    </source>
</evidence>
<dbReference type="EMBL" id="LAZR01000184">
    <property type="protein sequence ID" value="KKN83450.1"/>
    <property type="molecule type" value="Genomic_DNA"/>
</dbReference>
<evidence type="ECO:0000256" key="2">
    <source>
        <dbReference type="ARBA" id="ARBA00022448"/>
    </source>
</evidence>
<comment type="caution">
    <text evidence="13">The sequence shown here is derived from an EMBL/GenBank/DDBJ whole genome shotgun (WGS) entry which is preliminary data.</text>
</comment>